<evidence type="ECO:0000256" key="1">
    <source>
        <dbReference type="SAM" id="MobiDB-lite"/>
    </source>
</evidence>
<reference evidence="3" key="1">
    <citation type="submission" date="2011-03" db="EMBL/GenBank/DDBJ databases">
        <title>Draft genome sequence of Brevundimonas diminuta.</title>
        <authorList>
            <person name="Brown P.J.B."/>
            <person name="Buechlein A."/>
            <person name="Hemmerich C."/>
            <person name="Brun Y.V."/>
        </authorList>
    </citation>
    <scope>NUCLEOTIDE SEQUENCE [LARGE SCALE GENOMIC DNA]</scope>
    <source>
        <strain evidence="3">C19</strain>
    </source>
</reference>
<feature type="region of interest" description="Disordered" evidence="1">
    <location>
        <begin position="48"/>
        <end position="98"/>
    </location>
</feature>
<evidence type="ECO:0000313" key="3">
    <source>
        <dbReference type="Proteomes" id="UP000006512"/>
    </source>
</evidence>
<dbReference type="STRING" id="715226.ABI_45940"/>
<proteinExistence type="predicted"/>
<dbReference type="AlphaFoldDB" id="F4QTU7"/>
<organism evidence="2 3">
    <name type="scientific">Asticcacaulis biprosthecium C19</name>
    <dbReference type="NCBI Taxonomy" id="715226"/>
    <lineage>
        <taxon>Bacteria</taxon>
        <taxon>Pseudomonadati</taxon>
        <taxon>Pseudomonadota</taxon>
        <taxon>Alphaproteobacteria</taxon>
        <taxon>Caulobacterales</taxon>
        <taxon>Caulobacteraceae</taxon>
        <taxon>Asticcacaulis</taxon>
    </lineage>
</organism>
<gene>
    <name evidence="2" type="ORF">ABI_45940</name>
</gene>
<name>F4QTU7_9CAUL</name>
<dbReference type="EMBL" id="GL883081">
    <property type="protein sequence ID" value="EGF89247.1"/>
    <property type="molecule type" value="Genomic_DNA"/>
</dbReference>
<sequence>MACGVTAAHALFFTLICLDIRPRTVAHSGVDGATVTLSLMDGASQPATAMAAAAPPPASKAETVSKSTSAETIDAAEATPDSENTPPEEVMATADTSPLPPADMAALAAFQMPASAGAPGEACNLTALLASGFATSPAVSQGLAGLPLEHRSVANAIMLWDGGWPDDTHSGGKALLRALLIKAVSSAPEACLDQAQRGPVLFFVPDNGMTAVLAVGSGEWRWGDLIVPEATNPGGNYFLTLASGIPTTP</sequence>
<dbReference type="eggNOG" id="ENOG5032R7M">
    <property type="taxonomic scope" value="Bacteria"/>
</dbReference>
<feature type="compositionally biased region" description="Polar residues" evidence="1">
    <location>
        <begin position="62"/>
        <end position="71"/>
    </location>
</feature>
<protein>
    <submittedName>
        <fullName evidence="2">Uncharacterized protein</fullName>
    </submittedName>
</protein>
<accession>F4QTU7</accession>
<keyword evidence="3" id="KW-1185">Reference proteome</keyword>
<dbReference type="HOGENOM" id="CLU_1114060_0_0_5"/>
<dbReference type="Proteomes" id="UP000006512">
    <property type="component" value="Unassembled WGS sequence"/>
</dbReference>
<evidence type="ECO:0000313" key="2">
    <source>
        <dbReference type="EMBL" id="EGF89247.1"/>
    </source>
</evidence>